<feature type="region of interest" description="Disordered" evidence="2">
    <location>
        <begin position="17"/>
        <end position="69"/>
    </location>
</feature>
<dbReference type="PANTHER" id="PTHR10566:SF113">
    <property type="entry name" value="PROTEIN ACTIVITY OF BC1 COMPLEX KINASE 7, CHLOROPLASTIC"/>
    <property type="match status" value="1"/>
</dbReference>
<evidence type="ECO:0000313" key="4">
    <source>
        <dbReference type="EMBL" id="PXF47714.1"/>
    </source>
</evidence>
<dbReference type="GO" id="GO:0046467">
    <property type="term" value="P:membrane lipid biosynthetic process"/>
    <property type="evidence" value="ECO:0007669"/>
    <property type="project" value="TreeGrafter"/>
</dbReference>
<evidence type="ECO:0000256" key="2">
    <source>
        <dbReference type="SAM" id="MobiDB-lite"/>
    </source>
</evidence>
<evidence type="ECO:0000259" key="3">
    <source>
        <dbReference type="Pfam" id="PF03109"/>
    </source>
</evidence>
<dbReference type="InterPro" id="IPR004147">
    <property type="entry name" value="ABC1_dom"/>
</dbReference>
<dbReference type="Pfam" id="PF03109">
    <property type="entry name" value="ABC1"/>
    <property type="match status" value="1"/>
</dbReference>
<dbReference type="Proteomes" id="UP000247409">
    <property type="component" value="Unassembled WGS sequence"/>
</dbReference>
<protein>
    <recommendedName>
        <fullName evidence="3">ABC1 atypical kinase-like domain-containing protein</fullName>
    </recommendedName>
</protein>
<feature type="compositionally biased region" description="Low complexity" evidence="2">
    <location>
        <begin position="47"/>
        <end position="58"/>
    </location>
</feature>
<dbReference type="OrthoDB" id="427480at2759"/>
<dbReference type="GO" id="GO:0016020">
    <property type="term" value="C:membrane"/>
    <property type="evidence" value="ECO:0007669"/>
    <property type="project" value="GOC"/>
</dbReference>
<dbReference type="STRING" id="448386.A0A2V3IZZ0"/>
<reference evidence="4 5" key="1">
    <citation type="journal article" date="2018" name="Mol. Biol. Evol.">
        <title>Analysis of the draft genome of the red seaweed Gracilariopsis chorda provides insights into genome size evolution in Rhodophyta.</title>
        <authorList>
            <person name="Lee J."/>
            <person name="Yang E.C."/>
            <person name="Graf L."/>
            <person name="Yang J.H."/>
            <person name="Qiu H."/>
            <person name="Zel Zion U."/>
            <person name="Chan C.X."/>
            <person name="Stephens T.G."/>
            <person name="Weber A.P.M."/>
            <person name="Boo G.H."/>
            <person name="Boo S.M."/>
            <person name="Kim K.M."/>
            <person name="Shin Y."/>
            <person name="Jung M."/>
            <person name="Lee S.J."/>
            <person name="Yim H.S."/>
            <person name="Lee J.H."/>
            <person name="Bhattacharya D."/>
            <person name="Yoon H.S."/>
        </authorList>
    </citation>
    <scope>NUCLEOTIDE SEQUENCE [LARGE SCALE GENOMIC DNA]</scope>
    <source>
        <strain evidence="4 5">SKKU-2015</strain>
        <tissue evidence="4">Whole body</tissue>
    </source>
</reference>
<organism evidence="4 5">
    <name type="scientific">Gracilariopsis chorda</name>
    <dbReference type="NCBI Taxonomy" id="448386"/>
    <lineage>
        <taxon>Eukaryota</taxon>
        <taxon>Rhodophyta</taxon>
        <taxon>Florideophyceae</taxon>
        <taxon>Rhodymeniophycidae</taxon>
        <taxon>Gracilariales</taxon>
        <taxon>Gracilariaceae</taxon>
        <taxon>Gracilariopsis</taxon>
    </lineage>
</organism>
<dbReference type="InterPro" id="IPR050154">
    <property type="entry name" value="UbiB_kinase"/>
</dbReference>
<keyword evidence="5" id="KW-1185">Reference proteome</keyword>
<evidence type="ECO:0000313" key="5">
    <source>
        <dbReference type="Proteomes" id="UP000247409"/>
    </source>
</evidence>
<dbReference type="GO" id="GO:1901031">
    <property type="term" value="P:regulation of response to reactive oxygen species"/>
    <property type="evidence" value="ECO:0007669"/>
    <property type="project" value="TreeGrafter"/>
</dbReference>
<feature type="domain" description="ABC1 atypical kinase-like" evidence="3">
    <location>
        <begin position="189"/>
        <end position="434"/>
    </location>
</feature>
<dbReference type="InterPro" id="IPR011009">
    <property type="entry name" value="Kinase-like_dom_sf"/>
</dbReference>
<sequence length="672" mass="74773">MPRSCAAAAAAATAAFVPPTPLPRPPPRLAPSLTPPRMVLADRHTKSSAATPTPRPSSYVGTPAPTRPGTLRLDYAQRFIEDAEGARAPPVVENRRSTAWQRGNTVSRSVAIWSFIARIQFQNWLDSKAFSYWMFNRSEQARSKRLRQLAAFARDEMLRLGPTMIKVGQLASTRADILPRQVIEELSSLQDRVPAFPWHTAESLLREQYGRHVADVFAYFEKTPIAAASLGQVHRARLFSGEQVVVKIQRPNLKRLFDLDLNALKRVAEYLQKSTKHGGNGRDWVAIYDECARVLYEEIDYVREANSCQRFGHNFRNAGITYVRVPKAYMDYTTSTILCLQYLPGIKVSDKATLQRAGLDLPLVADRLANAFIRQVLDFAFFSSDPHPGNCAIGANETIIFYDFGMMGELNPRIKERLIDILRGVVDKDAQIVMDALVDLGALVLPQDPTPVRRSIQFFLDSIGSRPSREQTVAAIGDDLYATAYDQPFRLPAASIFLLRAFSTLEGLAKSLDKDFRFSEVALPYADEILREQTGGITSPQQVFRSLVANAITGRQDAVSKELTRRVMGAGTDAVRAASRIEKIEKTLSQLERGDIKLRSRSTETEKLLRKQYSLTEISNYLLSSGTTALAATQLYAAGSVEPAAAMAVFSAILGLTYFRKRAKLNKGDRFS</sequence>
<dbReference type="AlphaFoldDB" id="A0A2V3IZZ0"/>
<feature type="compositionally biased region" description="Pro residues" evidence="2">
    <location>
        <begin position="18"/>
        <end position="29"/>
    </location>
</feature>
<proteinExistence type="inferred from homology"/>
<dbReference type="PANTHER" id="PTHR10566">
    <property type="entry name" value="CHAPERONE-ACTIVITY OF BC1 COMPLEX CABC1 -RELATED"/>
    <property type="match status" value="1"/>
</dbReference>
<comment type="caution">
    <text evidence="4">The sequence shown here is derived from an EMBL/GenBank/DDBJ whole genome shotgun (WGS) entry which is preliminary data.</text>
</comment>
<gene>
    <name evidence="4" type="ORF">BWQ96_02396</name>
</gene>
<accession>A0A2V3IZZ0</accession>
<name>A0A2V3IZZ0_9FLOR</name>
<dbReference type="CDD" id="cd05121">
    <property type="entry name" value="ABC1_ADCK3-like"/>
    <property type="match status" value="1"/>
</dbReference>
<comment type="similarity">
    <text evidence="1">Belongs to the protein kinase superfamily. ADCK protein kinase family.</text>
</comment>
<dbReference type="EMBL" id="NBIV01000020">
    <property type="protein sequence ID" value="PXF47714.1"/>
    <property type="molecule type" value="Genomic_DNA"/>
</dbReference>
<evidence type="ECO:0000256" key="1">
    <source>
        <dbReference type="ARBA" id="ARBA00009670"/>
    </source>
</evidence>
<dbReference type="SUPFAM" id="SSF56112">
    <property type="entry name" value="Protein kinase-like (PK-like)"/>
    <property type="match status" value="1"/>
</dbReference>